<sequence>MKKALLSWSGGKDAALALNAIKKRQEYEIVALLTTLTEEDKRVSMHGVRKELLDAQATMLKLPIEYVYLPTEAGNELYEKRMKKTLSRFLNQGVDTVIFGDLFVEEIRQYREKQLSQIGMKAAFPLWNKSQKDLIKQFLNEGFQAVTVCIDTNALSQAFLGKNLDESFFSNLPDSIDICGEHGEYHTFVYNCPLFKQPISLQKGKKSTKWNHFAYCDYFLKNS</sequence>
<name>A0ABX0A4F3_9BACI</name>
<dbReference type="InterPro" id="IPR014729">
    <property type="entry name" value="Rossmann-like_a/b/a_fold"/>
</dbReference>
<feature type="domain" description="Diphthamide synthase" evidence="1">
    <location>
        <begin position="2"/>
        <end position="208"/>
    </location>
</feature>
<dbReference type="Proteomes" id="UP000743899">
    <property type="component" value="Unassembled WGS sequence"/>
</dbReference>
<evidence type="ECO:0000313" key="2">
    <source>
        <dbReference type="EMBL" id="NCU17391.1"/>
    </source>
</evidence>
<dbReference type="Pfam" id="PF01902">
    <property type="entry name" value="Diphthami_syn_2"/>
    <property type="match status" value="1"/>
</dbReference>
<reference evidence="2 3" key="1">
    <citation type="submission" date="2020-01" db="EMBL/GenBank/DDBJ databases">
        <title>A novel Bacillus sp. from Pasinler.</title>
        <authorList>
            <person name="Adiguzel A."/>
            <person name="Ay H."/>
            <person name="Baltaci M.O."/>
        </authorList>
    </citation>
    <scope>NUCLEOTIDE SEQUENCE [LARGE SCALE GENOMIC DNA]</scope>
    <source>
        <strain evidence="2 3">P1</strain>
    </source>
</reference>
<keyword evidence="2" id="KW-0436">Ligase</keyword>
<dbReference type="PANTHER" id="PTHR12196:SF2">
    <property type="entry name" value="DIPHTHINE--AMMONIA LIGASE"/>
    <property type="match status" value="1"/>
</dbReference>
<dbReference type="SUPFAM" id="SSF52402">
    <property type="entry name" value="Adenine nucleotide alpha hydrolases-like"/>
    <property type="match status" value="1"/>
</dbReference>
<protein>
    <submittedName>
        <fullName evidence="2">Diphthine--ammonia ligase</fullName>
        <ecNumber evidence="2">6.3.1.14</ecNumber>
    </submittedName>
</protein>
<dbReference type="InterPro" id="IPR002761">
    <property type="entry name" value="Diphthami_syn_dom"/>
</dbReference>
<proteinExistence type="predicted"/>
<dbReference type="EMBL" id="JAACYS010000021">
    <property type="protein sequence ID" value="NCU17391.1"/>
    <property type="molecule type" value="Genomic_DNA"/>
</dbReference>
<accession>A0ABX0A4F3</accession>
<evidence type="ECO:0000313" key="3">
    <source>
        <dbReference type="Proteomes" id="UP000743899"/>
    </source>
</evidence>
<dbReference type="EC" id="6.3.1.14" evidence="2"/>
<dbReference type="Gene3D" id="3.90.1490.10">
    <property type="entry name" value="putative n-type atp pyrophosphatase, domain 2"/>
    <property type="match status" value="1"/>
</dbReference>
<dbReference type="NCBIfam" id="TIGR00290">
    <property type="entry name" value="MJ0570_dom"/>
    <property type="match status" value="1"/>
</dbReference>
<comment type="caution">
    <text evidence="2">The sequence shown here is derived from an EMBL/GenBank/DDBJ whole genome shotgun (WGS) entry which is preliminary data.</text>
</comment>
<keyword evidence="3" id="KW-1185">Reference proteome</keyword>
<dbReference type="PANTHER" id="PTHR12196">
    <property type="entry name" value="DOMAIN OF UNKNOWN FUNCTION 71 DUF71 -CONTAINING PROTEIN"/>
    <property type="match status" value="1"/>
</dbReference>
<dbReference type="Gene3D" id="3.40.50.620">
    <property type="entry name" value="HUPs"/>
    <property type="match status" value="1"/>
</dbReference>
<dbReference type="InterPro" id="IPR030662">
    <property type="entry name" value="DPH6/MJ0570"/>
</dbReference>
<dbReference type="CDD" id="cd01994">
    <property type="entry name" value="AANH_PF0828-like"/>
    <property type="match status" value="1"/>
</dbReference>
<dbReference type="RefSeq" id="WP_161920225.1">
    <property type="nucleotide sequence ID" value="NZ_JAACYS010000021.1"/>
</dbReference>
<dbReference type="GO" id="GO:0017178">
    <property type="term" value="F:diphthine-ammonia ligase activity"/>
    <property type="evidence" value="ECO:0007669"/>
    <property type="project" value="UniProtKB-EC"/>
</dbReference>
<gene>
    <name evidence="2" type="ORF">GW534_06350</name>
</gene>
<organism evidence="2 3">
    <name type="scientific">Pallidibacillus pasinlerensis</name>
    <dbReference type="NCBI Taxonomy" id="2703818"/>
    <lineage>
        <taxon>Bacteria</taxon>
        <taxon>Bacillati</taxon>
        <taxon>Bacillota</taxon>
        <taxon>Bacilli</taxon>
        <taxon>Bacillales</taxon>
        <taxon>Bacillaceae</taxon>
        <taxon>Pallidibacillus</taxon>
    </lineage>
</organism>
<evidence type="ECO:0000259" key="1">
    <source>
        <dbReference type="Pfam" id="PF01902"/>
    </source>
</evidence>